<protein>
    <submittedName>
        <fullName evidence="3">DUF1127 domain-containing protein</fullName>
    </submittedName>
</protein>
<name>A0A1B0ZND4_9RHOB</name>
<organism evidence="2 4">
    <name type="scientific">Phaeobacter gallaeciensis</name>
    <dbReference type="NCBI Taxonomy" id="60890"/>
    <lineage>
        <taxon>Bacteria</taxon>
        <taxon>Pseudomonadati</taxon>
        <taxon>Pseudomonadota</taxon>
        <taxon>Alphaproteobacteria</taxon>
        <taxon>Rhodobacterales</taxon>
        <taxon>Roseobacteraceae</taxon>
        <taxon>Phaeobacter</taxon>
    </lineage>
</organism>
<dbReference type="EMBL" id="CP015124">
    <property type="protein sequence ID" value="ANP35693.1"/>
    <property type="molecule type" value="Genomic_DNA"/>
</dbReference>
<reference evidence="2 4" key="1">
    <citation type="submission" date="2016-04" db="EMBL/GenBank/DDBJ databases">
        <authorList>
            <person name="Evans L.H."/>
            <person name="Alamgir A."/>
            <person name="Owens N."/>
            <person name="Weber N.D."/>
            <person name="Virtaneva K."/>
            <person name="Barbian K."/>
            <person name="Babar A."/>
            <person name="Rosenke K."/>
        </authorList>
    </citation>
    <scope>NUCLEOTIDE SEQUENCE [LARGE SCALE GENOMIC DNA]</scope>
    <source>
        <strain evidence="2 4">JL2886</strain>
    </source>
</reference>
<evidence type="ECO:0000313" key="4">
    <source>
        <dbReference type="Proteomes" id="UP000092565"/>
    </source>
</evidence>
<reference evidence="3 5" key="2">
    <citation type="submission" date="2023-02" db="EMBL/GenBank/DDBJ databases">
        <title>Population genomics of bacteria associated with diatom.</title>
        <authorList>
            <person name="Xie J."/>
            <person name="Wang H."/>
        </authorList>
    </citation>
    <scope>NUCLEOTIDE SEQUENCE [LARGE SCALE GENOMIC DNA]</scope>
    <source>
        <strain evidence="3 5">PT47_8</strain>
    </source>
</reference>
<accession>A0A1B0ZND4</accession>
<evidence type="ECO:0000313" key="5">
    <source>
        <dbReference type="Proteomes" id="UP001218364"/>
    </source>
</evidence>
<keyword evidence="4" id="KW-1185">Reference proteome</keyword>
<gene>
    <name evidence="2" type="ORF">JL2886_00767</name>
    <name evidence="3" type="ORF">PXK24_08380</name>
</gene>
<dbReference type="Pfam" id="PF06568">
    <property type="entry name" value="YjiS-like"/>
    <property type="match status" value="1"/>
</dbReference>
<proteinExistence type="predicted"/>
<sequence>MTYISTTSVSPKPRRSLADRIKGAFALTRQRRALAKLDAEALADIGISRDAAKEEARRPFWDAPDSWTR</sequence>
<evidence type="ECO:0000313" key="3">
    <source>
        <dbReference type="EMBL" id="MDE4165709.1"/>
    </source>
</evidence>
<dbReference type="Proteomes" id="UP001218364">
    <property type="component" value="Unassembled WGS sequence"/>
</dbReference>
<dbReference type="AlphaFoldDB" id="A0A1B0ZND4"/>
<dbReference type="InterPro" id="IPR009506">
    <property type="entry name" value="YjiS-like"/>
</dbReference>
<dbReference type="EMBL" id="JARCJK010000003">
    <property type="protein sequence ID" value="MDE4165709.1"/>
    <property type="molecule type" value="Genomic_DNA"/>
</dbReference>
<feature type="domain" description="YjiS-like" evidence="1">
    <location>
        <begin position="28"/>
        <end position="51"/>
    </location>
</feature>
<evidence type="ECO:0000313" key="2">
    <source>
        <dbReference type="EMBL" id="ANP35693.1"/>
    </source>
</evidence>
<dbReference type="RefSeq" id="WP_065270781.1">
    <property type="nucleotide sequence ID" value="NZ_CP015124.1"/>
</dbReference>
<evidence type="ECO:0000259" key="1">
    <source>
        <dbReference type="Pfam" id="PF06568"/>
    </source>
</evidence>
<dbReference type="OrthoDB" id="8096613at2"/>
<dbReference type="Proteomes" id="UP000092565">
    <property type="component" value="Chromosome"/>
</dbReference>